<dbReference type="PANTHER" id="PTHR39328:SF1">
    <property type="entry name" value="BLL2871 PROTEIN"/>
    <property type="match status" value="1"/>
</dbReference>
<dbReference type="RefSeq" id="WP_062225794.1">
    <property type="nucleotide sequence ID" value="NZ_BBWR01000002.1"/>
</dbReference>
<proteinExistence type="predicted"/>
<organism evidence="1">
    <name type="scientific">Aureimonas frigidaquae</name>
    <dbReference type="NCBI Taxonomy" id="424757"/>
    <lineage>
        <taxon>Bacteria</taxon>
        <taxon>Pseudomonadati</taxon>
        <taxon>Pseudomonadota</taxon>
        <taxon>Alphaproteobacteria</taxon>
        <taxon>Hyphomicrobiales</taxon>
        <taxon>Aurantimonadaceae</taxon>
        <taxon>Aureimonas</taxon>
    </lineage>
</organism>
<evidence type="ECO:0000313" key="1">
    <source>
        <dbReference type="EMBL" id="BAT28656.1"/>
    </source>
</evidence>
<dbReference type="InterPro" id="IPR029055">
    <property type="entry name" value="Ntn_hydrolases_N"/>
</dbReference>
<dbReference type="OrthoDB" id="9790012at2"/>
<dbReference type="SUPFAM" id="SSF56235">
    <property type="entry name" value="N-terminal nucleophile aminohydrolases (Ntn hydrolases)"/>
    <property type="match status" value="1"/>
</dbReference>
<dbReference type="Pfam" id="PF06267">
    <property type="entry name" value="DUF1028"/>
    <property type="match status" value="1"/>
</dbReference>
<evidence type="ECO:0008006" key="2">
    <source>
        <dbReference type="Google" id="ProtNLM"/>
    </source>
</evidence>
<protein>
    <recommendedName>
        <fullName evidence="2">Major pilin protein fimA</fullName>
    </recommendedName>
</protein>
<sequence>MTLSIVAKCPRSRQFGVAAATEMPAVGKFLSYAFPAFGACATQALVNPYLGIDGCKLLSLSVSAEGTVKTVLEDDPQREQRQFAAVDKEGRSYAFTGSQCLPFAGHRTGPNASVQGNRLAGPQVLDAMLAAFETDVGDDLVNRLIAALAAGIYAGGDQAGERSANVYIVAEEEYPLWDIRVDDHPDVVAELRRLRDVFREELYPHVLDMPSRTRRLPI</sequence>
<dbReference type="Gene3D" id="3.60.20.10">
    <property type="entry name" value="Glutamine Phosphoribosylpyrophosphate, subunit 1, domain 1"/>
    <property type="match status" value="1"/>
</dbReference>
<name>A0A0P0Z3H0_9HYPH</name>
<accession>A0A0P0Z3H0</accession>
<dbReference type="AlphaFoldDB" id="A0A0P0Z3H0"/>
<dbReference type="InterPro" id="IPR010430">
    <property type="entry name" value="DUF1028"/>
</dbReference>
<reference evidence="1" key="1">
    <citation type="journal article" date="2015" name="Proc. Natl. Acad. Sci. U.S.A.">
        <title>Bacterial clade with the ribosomal RNA operon on a small plasmid rather than the chromosome.</title>
        <authorList>
            <person name="Anda M."/>
            <person name="Ohtsubo Y."/>
            <person name="Okubo T."/>
            <person name="Sugawara M."/>
            <person name="Nagata Y."/>
            <person name="Tsuda M."/>
            <person name="Minamisawa K."/>
            <person name="Mitsui H."/>
        </authorList>
    </citation>
    <scope>NUCLEOTIDE SEQUENCE</scope>
    <source>
        <strain evidence="1">JCM 14755</strain>
    </source>
</reference>
<dbReference type="EMBL" id="LC066377">
    <property type="protein sequence ID" value="BAT28656.1"/>
    <property type="molecule type" value="Genomic_DNA"/>
</dbReference>
<dbReference type="PANTHER" id="PTHR39328">
    <property type="entry name" value="BLL2871 PROTEIN"/>
    <property type="match status" value="1"/>
</dbReference>